<evidence type="ECO:0000256" key="1">
    <source>
        <dbReference type="SAM" id="MobiDB-lite"/>
    </source>
</evidence>
<proteinExistence type="predicted"/>
<organism evidence="2 3">
    <name type="scientific">Liparis tanakae</name>
    <name type="common">Tanaka's snailfish</name>
    <dbReference type="NCBI Taxonomy" id="230148"/>
    <lineage>
        <taxon>Eukaryota</taxon>
        <taxon>Metazoa</taxon>
        <taxon>Chordata</taxon>
        <taxon>Craniata</taxon>
        <taxon>Vertebrata</taxon>
        <taxon>Euteleostomi</taxon>
        <taxon>Actinopterygii</taxon>
        <taxon>Neopterygii</taxon>
        <taxon>Teleostei</taxon>
        <taxon>Neoteleostei</taxon>
        <taxon>Acanthomorphata</taxon>
        <taxon>Eupercaria</taxon>
        <taxon>Perciformes</taxon>
        <taxon>Cottioidei</taxon>
        <taxon>Cottales</taxon>
        <taxon>Liparidae</taxon>
        <taxon>Liparis</taxon>
    </lineage>
</organism>
<dbReference type="EMBL" id="SRLO01000822">
    <property type="protein sequence ID" value="TNN45825.1"/>
    <property type="molecule type" value="Genomic_DNA"/>
</dbReference>
<name>A0A4Z2FY57_9TELE</name>
<evidence type="ECO:0000313" key="3">
    <source>
        <dbReference type="Proteomes" id="UP000314294"/>
    </source>
</evidence>
<gene>
    <name evidence="2" type="ORF">EYF80_043980</name>
</gene>
<feature type="compositionally biased region" description="Basic and acidic residues" evidence="1">
    <location>
        <begin position="63"/>
        <end position="72"/>
    </location>
</feature>
<reference evidence="2 3" key="1">
    <citation type="submission" date="2019-03" db="EMBL/GenBank/DDBJ databases">
        <title>First draft genome of Liparis tanakae, snailfish: a comprehensive survey of snailfish specific genes.</title>
        <authorList>
            <person name="Kim W."/>
            <person name="Song I."/>
            <person name="Jeong J.-H."/>
            <person name="Kim D."/>
            <person name="Kim S."/>
            <person name="Ryu S."/>
            <person name="Song J.Y."/>
            <person name="Lee S.K."/>
        </authorList>
    </citation>
    <scope>NUCLEOTIDE SEQUENCE [LARGE SCALE GENOMIC DNA]</scope>
    <source>
        <tissue evidence="2">Muscle</tissue>
    </source>
</reference>
<protein>
    <submittedName>
        <fullName evidence="2">Uncharacterized protein</fullName>
    </submittedName>
</protein>
<sequence>MKKRPPKWSKLAKVDGTGSPRPQSSIGFSERPADCQSVNRRREARLIGMDRQMEKQGGGEGGQTEKDKEGEGRGGYLTFTSVS</sequence>
<accession>A0A4Z2FY57</accession>
<dbReference type="Proteomes" id="UP000314294">
    <property type="component" value="Unassembled WGS sequence"/>
</dbReference>
<evidence type="ECO:0000313" key="2">
    <source>
        <dbReference type="EMBL" id="TNN45825.1"/>
    </source>
</evidence>
<keyword evidence="3" id="KW-1185">Reference proteome</keyword>
<feature type="region of interest" description="Disordered" evidence="1">
    <location>
        <begin position="1"/>
        <end position="83"/>
    </location>
</feature>
<dbReference type="AlphaFoldDB" id="A0A4Z2FY57"/>
<comment type="caution">
    <text evidence="2">The sequence shown here is derived from an EMBL/GenBank/DDBJ whole genome shotgun (WGS) entry which is preliminary data.</text>
</comment>